<sequence length="521" mass="58292">MRIEIKSEDRMGISQEILSTFTRLALDIQAMEVSSQFIFVHLAKSTISFNKVKQALMNVSGIIHCCKVDLLPSESRERHLRALVNRLPDAIIDIDENARVMALNQASETLLVNHQRHKGVSPLQGEQLKGVQVNTLLDIEIALPLLDNVSSQNIDIAGQSYLAEISPISEQENSSGAVISLKSITSLGRQISIMQTRDEQGIDNIIGRSASILLLKEQTARFAELELPVLINGETGTGKELIARALHNASNRKQAPFLAINCAALPEHLLESELFGYANGAFTGAQKGGKPGLLELAEGGTLFLDEVAEMSPYLQAKLLRFLQDFTFRRLGGSKELQANIRVVSATHQDLLAMISKQKFREDLFYRLNVLNLHSPPLRERAEDIALIARHFVVLASTQMNVKQTTIDENAMKLLCSHRWPGNIRELQNVLFRAVALNEQNNISVQDISVALAQFKQKEVINTVDFKVEDELEDWASAQAKFEEQLISSLYPHYPTTRKLAERLKVSHNKIAMKLRQFHINQ</sequence>
<name>A0A222G5V4_9GAMM</name>
<dbReference type="SMART" id="SM00382">
    <property type="entry name" value="AAA"/>
    <property type="match status" value="1"/>
</dbReference>
<evidence type="ECO:0000256" key="2">
    <source>
        <dbReference type="ARBA" id="ARBA00022490"/>
    </source>
</evidence>
<dbReference type="PANTHER" id="PTHR32071:SF3">
    <property type="entry name" value="HTH-TYPE TRANSCRIPTIONAL REGULATORY PROTEIN TYRR"/>
    <property type="match status" value="1"/>
</dbReference>
<dbReference type="KEGG" id="cber:B5D82_03785"/>
<dbReference type="AlphaFoldDB" id="A0A222G5V4"/>
<feature type="domain" description="Sigma-54 factor interaction" evidence="11">
    <location>
        <begin position="205"/>
        <end position="435"/>
    </location>
</feature>
<gene>
    <name evidence="12" type="ORF">B5D82_03785</name>
</gene>
<keyword evidence="4" id="KW-0547">Nucleotide-binding</keyword>
<keyword evidence="13" id="KW-1185">Reference proteome</keyword>
<comment type="subcellular location">
    <subcellularLocation>
        <location evidence="1">Cytoplasm</location>
    </subcellularLocation>
</comment>
<dbReference type="GO" id="GO:0005737">
    <property type="term" value="C:cytoplasm"/>
    <property type="evidence" value="ECO:0007669"/>
    <property type="project" value="UniProtKB-SubCell"/>
</dbReference>
<dbReference type="InterPro" id="IPR030828">
    <property type="entry name" value="HTH_TyrR"/>
</dbReference>
<dbReference type="PROSITE" id="PS00675">
    <property type="entry name" value="SIGMA54_INTERACT_1"/>
    <property type="match status" value="1"/>
</dbReference>
<dbReference type="GO" id="GO:0005524">
    <property type="term" value="F:ATP binding"/>
    <property type="evidence" value="ECO:0007669"/>
    <property type="project" value="UniProtKB-KW"/>
</dbReference>
<dbReference type="Pfam" id="PF25601">
    <property type="entry name" value="AAA_lid_14"/>
    <property type="match status" value="1"/>
</dbReference>
<dbReference type="OrthoDB" id="9804019at2"/>
<dbReference type="InterPro" id="IPR025944">
    <property type="entry name" value="Sigma_54_int_dom_CS"/>
</dbReference>
<dbReference type="CDD" id="cd00009">
    <property type="entry name" value="AAA"/>
    <property type="match status" value="1"/>
</dbReference>
<evidence type="ECO:0000256" key="10">
    <source>
        <dbReference type="ARBA" id="ARBA00029500"/>
    </source>
</evidence>
<evidence type="ECO:0000256" key="6">
    <source>
        <dbReference type="ARBA" id="ARBA00022840"/>
    </source>
</evidence>
<evidence type="ECO:0000256" key="5">
    <source>
        <dbReference type="ARBA" id="ARBA00022797"/>
    </source>
</evidence>
<evidence type="ECO:0000313" key="13">
    <source>
        <dbReference type="Proteomes" id="UP000202259"/>
    </source>
</evidence>
<keyword evidence="9" id="KW-0804">Transcription</keyword>
<keyword evidence="5" id="KW-0058">Aromatic hydrocarbons catabolism</keyword>
<keyword evidence="8" id="KW-0238">DNA-binding</keyword>
<keyword evidence="3" id="KW-0678">Repressor</keyword>
<dbReference type="SUPFAM" id="SSF52540">
    <property type="entry name" value="P-loop containing nucleoside triphosphate hydrolases"/>
    <property type="match status" value="1"/>
</dbReference>
<dbReference type="Proteomes" id="UP000202259">
    <property type="component" value="Chromosome"/>
</dbReference>
<dbReference type="EMBL" id="CP020465">
    <property type="protein sequence ID" value="ASP46973.1"/>
    <property type="molecule type" value="Genomic_DNA"/>
</dbReference>
<keyword evidence="7" id="KW-0805">Transcription regulation</keyword>
<evidence type="ECO:0000256" key="4">
    <source>
        <dbReference type="ARBA" id="ARBA00022741"/>
    </source>
</evidence>
<proteinExistence type="predicted"/>
<dbReference type="PROSITE" id="PS00688">
    <property type="entry name" value="SIGMA54_INTERACT_3"/>
    <property type="match status" value="1"/>
</dbReference>
<accession>A0A222G5V4</accession>
<dbReference type="Pfam" id="PF00158">
    <property type="entry name" value="Sigma54_activat"/>
    <property type="match status" value="1"/>
</dbReference>
<dbReference type="FunFam" id="3.40.50.300:FF:000006">
    <property type="entry name" value="DNA-binding transcriptional regulator NtrC"/>
    <property type="match status" value="1"/>
</dbReference>
<dbReference type="NCBIfam" id="TIGR04381">
    <property type="entry name" value="HTH_TypR"/>
    <property type="match status" value="1"/>
</dbReference>
<dbReference type="PROSITE" id="PS50045">
    <property type="entry name" value="SIGMA54_INTERACT_4"/>
    <property type="match status" value="1"/>
</dbReference>
<dbReference type="Gene3D" id="1.10.10.60">
    <property type="entry name" value="Homeodomain-like"/>
    <property type="match status" value="1"/>
</dbReference>
<dbReference type="PROSITE" id="PS00676">
    <property type="entry name" value="SIGMA54_INTERACT_2"/>
    <property type="match status" value="1"/>
</dbReference>
<dbReference type="Gene3D" id="3.30.450.20">
    <property type="entry name" value="PAS domain"/>
    <property type="match status" value="1"/>
</dbReference>
<dbReference type="Pfam" id="PF18024">
    <property type="entry name" value="HTH_50"/>
    <property type="match status" value="1"/>
</dbReference>
<evidence type="ECO:0000256" key="7">
    <source>
        <dbReference type="ARBA" id="ARBA00023015"/>
    </source>
</evidence>
<keyword evidence="6" id="KW-0067">ATP-binding</keyword>
<dbReference type="InterPro" id="IPR002078">
    <property type="entry name" value="Sigma_54_int"/>
</dbReference>
<evidence type="ECO:0000256" key="3">
    <source>
        <dbReference type="ARBA" id="ARBA00022491"/>
    </source>
</evidence>
<protein>
    <recommendedName>
        <fullName evidence="10">HTH-type transcriptional regulatory protein TyrR</fullName>
    </recommendedName>
</protein>
<dbReference type="InterPro" id="IPR025943">
    <property type="entry name" value="Sigma_54_int_dom_ATP-bd_2"/>
</dbReference>
<dbReference type="GO" id="GO:0003677">
    <property type="term" value="F:DNA binding"/>
    <property type="evidence" value="ECO:0007669"/>
    <property type="project" value="UniProtKB-KW"/>
</dbReference>
<dbReference type="GO" id="GO:0006355">
    <property type="term" value="P:regulation of DNA-templated transcription"/>
    <property type="evidence" value="ECO:0007669"/>
    <property type="project" value="InterPro"/>
</dbReference>
<dbReference type="RefSeq" id="WP_081149361.1">
    <property type="nucleotide sequence ID" value="NZ_CP020465.1"/>
</dbReference>
<dbReference type="InterPro" id="IPR058031">
    <property type="entry name" value="AAA_lid_NorR"/>
</dbReference>
<evidence type="ECO:0000256" key="8">
    <source>
        <dbReference type="ARBA" id="ARBA00023125"/>
    </source>
</evidence>
<reference evidence="12 13" key="1">
    <citation type="submission" date="2017-08" db="EMBL/GenBank/DDBJ databases">
        <title>Complete genome of Colwellia sp. NB097-1, a psychrophile bacterium ioslated from Bering Sea.</title>
        <authorList>
            <person name="Chen X."/>
        </authorList>
    </citation>
    <scope>NUCLEOTIDE SEQUENCE [LARGE SCALE GENOMIC DNA]</scope>
    <source>
        <strain evidence="12 13">NB097-1</strain>
    </source>
</reference>
<evidence type="ECO:0000256" key="1">
    <source>
        <dbReference type="ARBA" id="ARBA00004496"/>
    </source>
</evidence>
<dbReference type="Gene3D" id="3.40.50.300">
    <property type="entry name" value="P-loop containing nucleotide triphosphate hydrolases"/>
    <property type="match status" value="1"/>
</dbReference>
<dbReference type="Gene3D" id="3.30.70.260">
    <property type="match status" value="1"/>
</dbReference>
<dbReference type="InterPro" id="IPR025662">
    <property type="entry name" value="Sigma_54_int_dom_ATP-bd_1"/>
</dbReference>
<organism evidence="12 13">
    <name type="scientific">Cognaticolwellia beringensis</name>
    <dbReference type="NCBI Taxonomy" id="1967665"/>
    <lineage>
        <taxon>Bacteria</taxon>
        <taxon>Pseudomonadati</taxon>
        <taxon>Pseudomonadota</taxon>
        <taxon>Gammaproteobacteria</taxon>
        <taxon>Alteromonadales</taxon>
        <taxon>Colwelliaceae</taxon>
        <taxon>Cognaticolwellia</taxon>
    </lineage>
</organism>
<keyword evidence="2" id="KW-0963">Cytoplasm</keyword>
<dbReference type="Gene3D" id="1.10.8.60">
    <property type="match status" value="1"/>
</dbReference>
<evidence type="ECO:0000313" key="12">
    <source>
        <dbReference type="EMBL" id="ASP46973.1"/>
    </source>
</evidence>
<evidence type="ECO:0000256" key="9">
    <source>
        <dbReference type="ARBA" id="ARBA00023163"/>
    </source>
</evidence>
<dbReference type="InterPro" id="IPR027417">
    <property type="entry name" value="P-loop_NTPase"/>
</dbReference>
<evidence type="ECO:0000259" key="11">
    <source>
        <dbReference type="PROSITE" id="PS50045"/>
    </source>
</evidence>
<dbReference type="InterPro" id="IPR003593">
    <property type="entry name" value="AAA+_ATPase"/>
</dbReference>
<dbReference type="PANTHER" id="PTHR32071">
    <property type="entry name" value="TRANSCRIPTIONAL REGULATORY PROTEIN"/>
    <property type="match status" value="1"/>
</dbReference>